<dbReference type="InterPro" id="IPR051796">
    <property type="entry name" value="ISF_SsuE-like"/>
</dbReference>
<dbReference type="Gene3D" id="3.40.50.360">
    <property type="match status" value="1"/>
</dbReference>
<dbReference type="SUPFAM" id="SSF52218">
    <property type="entry name" value="Flavoproteins"/>
    <property type="match status" value="1"/>
</dbReference>
<dbReference type="EMBL" id="BAAACI010000006">
    <property type="protein sequence ID" value="GAA0775181.1"/>
    <property type="molecule type" value="Genomic_DNA"/>
</dbReference>
<evidence type="ECO:0000313" key="4">
    <source>
        <dbReference type="EMBL" id="GAA0775181.1"/>
    </source>
</evidence>
<dbReference type="PANTHER" id="PTHR43278:SF4">
    <property type="entry name" value="NAD(P)H-DEPENDENT FMN-CONTAINING OXIDOREDUCTASE YWQN-RELATED"/>
    <property type="match status" value="1"/>
</dbReference>
<keyword evidence="5" id="KW-1185">Reference proteome</keyword>
<evidence type="ECO:0000256" key="1">
    <source>
        <dbReference type="ARBA" id="ARBA00022630"/>
    </source>
</evidence>
<dbReference type="Proteomes" id="UP001501047">
    <property type="component" value="Unassembled WGS sequence"/>
</dbReference>
<dbReference type="PANTHER" id="PTHR43278">
    <property type="entry name" value="NAD(P)H-DEPENDENT FMN-CONTAINING OXIDOREDUCTASE YWQN-RELATED"/>
    <property type="match status" value="1"/>
</dbReference>
<keyword evidence="2" id="KW-0288">FMN</keyword>
<accession>A0ABN1KSY0</accession>
<sequence length="356" mass="39673">MLGGIIIETLYVILPNKNISPILNSMVSYSLKNIHFIVIDDLDNLPDLTYKKLLFVAQVEDVGYDIPMINLLAKLLEKGKDTLVGSTGAILIYSIDDHGTKRLAQDIVYISNNMGCAFIGHPLVEATSSLINFSTWQKTMDMSLEDICYKLSRQLVNRLVNDKPNSLQSGKISVIYSSPHKTSNTLDLWHLVSEHINLFEINEIQIERGEVLDCIGCPYKLCLHYGKKKGCFYGGIMTENVLPAIEESDAVVWLCPNYNDAVAANLTAVINRLTALYRRSNFYSKSIFAVIVSGNSGSDSVAKQLIGALNINKGFRLPPYFSIRAIANDPKTIFNVENINIKSEIFSKIITNNIKV</sequence>
<evidence type="ECO:0000313" key="5">
    <source>
        <dbReference type="Proteomes" id="UP001501047"/>
    </source>
</evidence>
<reference evidence="4 5" key="1">
    <citation type="journal article" date="2019" name="Int. J. Syst. Evol. Microbiol.">
        <title>The Global Catalogue of Microorganisms (GCM) 10K type strain sequencing project: providing services to taxonomists for standard genome sequencing and annotation.</title>
        <authorList>
            <consortium name="The Broad Institute Genomics Platform"/>
            <consortium name="The Broad Institute Genome Sequencing Center for Infectious Disease"/>
            <person name="Wu L."/>
            <person name="Ma J."/>
        </authorList>
    </citation>
    <scope>NUCLEOTIDE SEQUENCE [LARGE SCALE GENOMIC DNA]</scope>
    <source>
        <strain evidence="4 5">JCM 1417</strain>
    </source>
</reference>
<comment type="caution">
    <text evidence="4">The sequence shown here is derived from an EMBL/GenBank/DDBJ whole genome shotgun (WGS) entry which is preliminary data.</text>
</comment>
<evidence type="ECO:0000256" key="2">
    <source>
        <dbReference type="ARBA" id="ARBA00022643"/>
    </source>
</evidence>
<dbReference type="InterPro" id="IPR029039">
    <property type="entry name" value="Flavoprotein-like_sf"/>
</dbReference>
<evidence type="ECO:0000259" key="3">
    <source>
        <dbReference type="Pfam" id="PF03358"/>
    </source>
</evidence>
<name>A0ABN1KSY0_CLOSU</name>
<keyword evidence="1" id="KW-0285">Flavoprotein</keyword>
<feature type="domain" description="NADPH-dependent FMN reductase-like" evidence="3">
    <location>
        <begin position="171"/>
        <end position="324"/>
    </location>
</feature>
<dbReference type="Pfam" id="PF03358">
    <property type="entry name" value="FMN_red"/>
    <property type="match status" value="1"/>
</dbReference>
<gene>
    <name evidence="4" type="ORF">GCM10008908_26270</name>
</gene>
<protein>
    <submittedName>
        <fullName evidence="4">NAD(P)H-dependent oxidoreductase</fullName>
    </submittedName>
</protein>
<proteinExistence type="predicted"/>
<dbReference type="InterPro" id="IPR005025">
    <property type="entry name" value="FMN_Rdtase-like_dom"/>
</dbReference>
<organism evidence="4 5">
    <name type="scientific">Clostridium subterminale</name>
    <dbReference type="NCBI Taxonomy" id="1550"/>
    <lineage>
        <taxon>Bacteria</taxon>
        <taxon>Bacillati</taxon>
        <taxon>Bacillota</taxon>
        <taxon>Clostridia</taxon>
        <taxon>Eubacteriales</taxon>
        <taxon>Clostridiaceae</taxon>
        <taxon>Clostridium</taxon>
    </lineage>
</organism>